<dbReference type="Gene3D" id="3.40.50.720">
    <property type="entry name" value="NAD(P)-binding Rossmann-like Domain"/>
    <property type="match status" value="2"/>
</dbReference>
<feature type="transmembrane region" description="Helical" evidence="2">
    <location>
        <begin position="21"/>
        <end position="41"/>
    </location>
</feature>
<dbReference type="Proteomes" id="UP000318081">
    <property type="component" value="Chromosome"/>
</dbReference>
<dbReference type="InterPro" id="IPR003148">
    <property type="entry name" value="RCK_N"/>
</dbReference>
<dbReference type="SUPFAM" id="SSF51735">
    <property type="entry name" value="NAD(P)-binding Rossmann-fold domains"/>
    <property type="match status" value="2"/>
</dbReference>
<comment type="subcellular location">
    <subcellularLocation>
        <location evidence="1">Cell membrane</location>
        <topology evidence="1">Multi-pass membrane protein</topology>
    </subcellularLocation>
</comment>
<dbReference type="RefSeq" id="WP_145217056.1">
    <property type="nucleotide sequence ID" value="NZ_CP036432.1"/>
</dbReference>
<feature type="domain" description="RCK N-terminal" evidence="3">
    <location>
        <begin position="352"/>
        <end position="463"/>
    </location>
</feature>
<gene>
    <name evidence="5" type="ORF">TBK1r_52450</name>
</gene>
<dbReference type="PANTHER" id="PTHR43833">
    <property type="entry name" value="POTASSIUM CHANNEL PROTEIN 2-RELATED-RELATED"/>
    <property type="match status" value="1"/>
</dbReference>
<dbReference type="Pfam" id="PF02080">
    <property type="entry name" value="TrkA_C"/>
    <property type="match status" value="2"/>
</dbReference>
<dbReference type="Pfam" id="PF02254">
    <property type="entry name" value="TrkA_N"/>
    <property type="match status" value="2"/>
</dbReference>
<name>A0ABX5XW44_9BACT</name>
<dbReference type="SUPFAM" id="SSF81324">
    <property type="entry name" value="Voltage-gated potassium channels"/>
    <property type="match status" value="1"/>
</dbReference>
<dbReference type="InterPro" id="IPR036291">
    <property type="entry name" value="NAD(P)-bd_dom_sf"/>
</dbReference>
<keyword evidence="2" id="KW-0812">Transmembrane</keyword>
<dbReference type="InterPro" id="IPR050721">
    <property type="entry name" value="Trk_Ktr_HKT_K-transport"/>
</dbReference>
<dbReference type="InterPro" id="IPR036721">
    <property type="entry name" value="RCK_C_sf"/>
</dbReference>
<evidence type="ECO:0000313" key="6">
    <source>
        <dbReference type="Proteomes" id="UP000318081"/>
    </source>
</evidence>
<dbReference type="InterPro" id="IPR006037">
    <property type="entry name" value="RCK_C"/>
</dbReference>
<dbReference type="SUPFAM" id="SSF116726">
    <property type="entry name" value="TrkA C-terminal domain-like"/>
    <property type="match status" value="2"/>
</dbReference>
<keyword evidence="6" id="KW-1185">Reference proteome</keyword>
<dbReference type="PANTHER" id="PTHR43833:SF9">
    <property type="entry name" value="POTASSIUM CHANNEL PROTEIN YUGO-RELATED"/>
    <property type="match status" value="1"/>
</dbReference>
<evidence type="ECO:0000313" key="5">
    <source>
        <dbReference type="EMBL" id="QDV86227.1"/>
    </source>
</evidence>
<keyword evidence="2" id="KW-1133">Transmembrane helix</keyword>
<dbReference type="Pfam" id="PF07885">
    <property type="entry name" value="Ion_trans_2"/>
    <property type="match status" value="1"/>
</dbReference>
<feature type="transmembrane region" description="Helical" evidence="2">
    <location>
        <begin position="83"/>
        <end position="109"/>
    </location>
</feature>
<dbReference type="PROSITE" id="PS51202">
    <property type="entry name" value="RCK_C"/>
    <property type="match status" value="2"/>
</dbReference>
<dbReference type="EMBL" id="CP036432">
    <property type="protein sequence ID" value="QDV86227.1"/>
    <property type="molecule type" value="Genomic_DNA"/>
</dbReference>
<protein>
    <submittedName>
        <fullName evidence="5">Potassium transporter peripheral membrane component</fullName>
    </submittedName>
</protein>
<reference evidence="5 6" key="1">
    <citation type="submission" date="2019-02" db="EMBL/GenBank/DDBJ databases">
        <title>Deep-cultivation of Planctomycetes and their phenomic and genomic characterization uncovers novel biology.</title>
        <authorList>
            <person name="Wiegand S."/>
            <person name="Jogler M."/>
            <person name="Boedeker C."/>
            <person name="Pinto D."/>
            <person name="Vollmers J."/>
            <person name="Rivas-Marin E."/>
            <person name="Kohn T."/>
            <person name="Peeters S.H."/>
            <person name="Heuer A."/>
            <person name="Rast P."/>
            <person name="Oberbeckmann S."/>
            <person name="Bunk B."/>
            <person name="Jeske O."/>
            <person name="Meyerdierks A."/>
            <person name="Storesund J.E."/>
            <person name="Kallscheuer N."/>
            <person name="Luecker S."/>
            <person name="Lage O.M."/>
            <person name="Pohl T."/>
            <person name="Merkel B.J."/>
            <person name="Hornburger P."/>
            <person name="Mueller R.-W."/>
            <person name="Bruemmer F."/>
            <person name="Labrenz M."/>
            <person name="Spormann A.M."/>
            <person name="Op den Camp H."/>
            <person name="Overmann J."/>
            <person name="Amann R."/>
            <person name="Jetten M.S.M."/>
            <person name="Mascher T."/>
            <person name="Medema M.H."/>
            <person name="Devos D.P."/>
            <person name="Kaster A.-K."/>
            <person name="Ovreas L."/>
            <person name="Rohde M."/>
            <person name="Galperin M.Y."/>
            <person name="Jogler C."/>
        </authorList>
    </citation>
    <scope>NUCLEOTIDE SEQUENCE [LARGE SCALE GENOMIC DNA]</scope>
    <source>
        <strain evidence="5 6">TBK1r</strain>
    </source>
</reference>
<evidence type="ECO:0000259" key="4">
    <source>
        <dbReference type="PROSITE" id="PS51202"/>
    </source>
</evidence>
<dbReference type="Gene3D" id="1.10.287.70">
    <property type="match status" value="1"/>
</dbReference>
<keyword evidence="2" id="KW-0472">Membrane</keyword>
<feature type="transmembrane region" description="Helical" evidence="2">
    <location>
        <begin position="53"/>
        <end position="71"/>
    </location>
</feature>
<sequence length="562" mass="62647">MKSFTTLYLHFMRNRASRRNLRVLTQFAVTMLIMISVYSVVFHHLMAWEGRRYSWITGIYWTLTVMSTLGFGDITFHTDLGRLFSMLVLMSGTLFMLILLPFTFIQFFYAPWMQAQEAARAPRELPANTEGHVIVTHYGPVEAALIKKLTQFKYPYVILVSEVTEALRLHDQDLKVVVGELDDPETYRLLRTESAALVATIGTDVINTNVAFTAREVSETVPIVATAANVASVDILELAGCTRVLQLAEMMGRSLARRVIGRDAKSHVIGQFDDLLIAEASAARTPLVGRTLREIRLRDHVNISVSGVWERGRYQNAGPDTLITENTVLVLAGTRAQLEEYDSLFCIYHLSNVPVVILGFGRVGSATARGLDQQGIDFRIVEKNEKRKFDDRLIVGDAADLEILKQAGIMETSAVVITTHDDALNVYLTLYCRRLRADVQIISRATLERNVHTLHRAGADFVISEASMGANVLFNLLRRSDVLLLAEGLDVFKVRVPPSLAGKTLIEGAVRQRTGCSVIAIDGNDGLQVNPDPNTTLPANAEMFVIGTEESQQRFLDLHLDR</sequence>
<feature type="domain" description="RCK C-terminal" evidence="4">
    <location>
        <begin position="479"/>
        <end position="561"/>
    </location>
</feature>
<accession>A0ABX5XW44</accession>
<feature type="domain" description="RCK C-terminal" evidence="4">
    <location>
        <begin position="263"/>
        <end position="347"/>
    </location>
</feature>
<dbReference type="InterPro" id="IPR013099">
    <property type="entry name" value="K_chnl_dom"/>
</dbReference>
<proteinExistence type="predicted"/>
<dbReference type="Gene3D" id="3.30.70.1450">
    <property type="entry name" value="Regulator of K+ conductance, C-terminal domain"/>
    <property type="match status" value="2"/>
</dbReference>
<evidence type="ECO:0000256" key="2">
    <source>
        <dbReference type="SAM" id="Phobius"/>
    </source>
</evidence>
<evidence type="ECO:0000256" key="1">
    <source>
        <dbReference type="ARBA" id="ARBA00004651"/>
    </source>
</evidence>
<dbReference type="PROSITE" id="PS51201">
    <property type="entry name" value="RCK_N"/>
    <property type="match status" value="1"/>
</dbReference>
<organism evidence="5 6">
    <name type="scientific">Stieleria magnilauensis</name>
    <dbReference type="NCBI Taxonomy" id="2527963"/>
    <lineage>
        <taxon>Bacteria</taxon>
        <taxon>Pseudomonadati</taxon>
        <taxon>Planctomycetota</taxon>
        <taxon>Planctomycetia</taxon>
        <taxon>Pirellulales</taxon>
        <taxon>Pirellulaceae</taxon>
        <taxon>Stieleria</taxon>
    </lineage>
</organism>
<evidence type="ECO:0000259" key="3">
    <source>
        <dbReference type="PROSITE" id="PS51201"/>
    </source>
</evidence>